<evidence type="ECO:0000313" key="2">
    <source>
        <dbReference type="Proteomes" id="UP001283361"/>
    </source>
</evidence>
<keyword evidence="2" id="KW-1185">Reference proteome</keyword>
<dbReference type="AlphaFoldDB" id="A0AAE1CR68"/>
<sequence>MSGDCCCFVLVRTAYTPCACLSPVISPDCGQRCQVTAAVLSSLEQLTHLVLVFHLSSVQIVAKDVRCSSWEYSVTSLYLAL</sequence>
<dbReference type="Proteomes" id="UP001283361">
    <property type="component" value="Unassembled WGS sequence"/>
</dbReference>
<proteinExistence type="predicted"/>
<name>A0AAE1CR68_9GAST</name>
<accession>A0AAE1CR68</accession>
<dbReference type="EMBL" id="JAWDGP010007127">
    <property type="protein sequence ID" value="KAK3729661.1"/>
    <property type="molecule type" value="Genomic_DNA"/>
</dbReference>
<evidence type="ECO:0000313" key="1">
    <source>
        <dbReference type="EMBL" id="KAK3729661.1"/>
    </source>
</evidence>
<protein>
    <submittedName>
        <fullName evidence="1">Uncharacterized protein</fullName>
    </submittedName>
</protein>
<reference evidence="1" key="1">
    <citation type="journal article" date="2023" name="G3 (Bethesda)">
        <title>A reference genome for the long-term kleptoplast-retaining sea slug Elysia crispata morphotype clarki.</title>
        <authorList>
            <person name="Eastman K.E."/>
            <person name="Pendleton A.L."/>
            <person name="Shaikh M.A."/>
            <person name="Suttiyut T."/>
            <person name="Ogas R."/>
            <person name="Tomko P."/>
            <person name="Gavelis G."/>
            <person name="Widhalm J.R."/>
            <person name="Wisecaver J.H."/>
        </authorList>
    </citation>
    <scope>NUCLEOTIDE SEQUENCE</scope>
    <source>
        <strain evidence="1">ECLA1</strain>
    </source>
</reference>
<gene>
    <name evidence="1" type="ORF">RRG08_015793</name>
</gene>
<comment type="caution">
    <text evidence="1">The sequence shown here is derived from an EMBL/GenBank/DDBJ whole genome shotgun (WGS) entry which is preliminary data.</text>
</comment>
<organism evidence="1 2">
    <name type="scientific">Elysia crispata</name>
    <name type="common">lettuce slug</name>
    <dbReference type="NCBI Taxonomy" id="231223"/>
    <lineage>
        <taxon>Eukaryota</taxon>
        <taxon>Metazoa</taxon>
        <taxon>Spiralia</taxon>
        <taxon>Lophotrochozoa</taxon>
        <taxon>Mollusca</taxon>
        <taxon>Gastropoda</taxon>
        <taxon>Heterobranchia</taxon>
        <taxon>Euthyneura</taxon>
        <taxon>Panpulmonata</taxon>
        <taxon>Sacoglossa</taxon>
        <taxon>Placobranchoidea</taxon>
        <taxon>Plakobranchidae</taxon>
        <taxon>Elysia</taxon>
    </lineage>
</organism>